<feature type="region of interest" description="Disordered" evidence="1">
    <location>
        <begin position="1"/>
        <end position="32"/>
    </location>
</feature>
<feature type="compositionally biased region" description="Basic and acidic residues" evidence="1">
    <location>
        <begin position="15"/>
        <end position="32"/>
    </location>
</feature>
<dbReference type="EMBL" id="LVYV01000007">
    <property type="protein sequence ID" value="KZD23918.1"/>
    <property type="molecule type" value="Genomic_DNA"/>
</dbReference>
<organism evidence="2 3">
    <name type="scientific">Tardiphaga robiniae</name>
    <dbReference type="NCBI Taxonomy" id="943830"/>
    <lineage>
        <taxon>Bacteria</taxon>
        <taxon>Pseudomonadati</taxon>
        <taxon>Pseudomonadota</taxon>
        <taxon>Alphaproteobacteria</taxon>
        <taxon>Hyphomicrobiales</taxon>
        <taxon>Nitrobacteraceae</taxon>
        <taxon>Tardiphaga</taxon>
    </lineage>
</organism>
<proteinExistence type="predicted"/>
<comment type="caution">
    <text evidence="2">The sequence shown here is derived from an EMBL/GenBank/DDBJ whole genome shotgun (WGS) entry which is preliminary data.</text>
</comment>
<evidence type="ECO:0000313" key="3">
    <source>
        <dbReference type="Proteomes" id="UP000076574"/>
    </source>
</evidence>
<name>A0A163ZVP5_9BRAD</name>
<sequence>MTIVHTSCGANSHRLQRDCSESRARHDEATDHSDEVVALLEPLVGSPTLLMMALEKITGWLKRTNPAAEKQVSHETA</sequence>
<dbReference type="AlphaFoldDB" id="A0A163ZVP5"/>
<protein>
    <submittedName>
        <fullName evidence="2">Uncharacterized protein</fullName>
    </submittedName>
</protein>
<reference evidence="2 3" key="1">
    <citation type="submission" date="2016-03" db="EMBL/GenBank/DDBJ databases">
        <title>Microsymbionts genomes from the relict species Vavilovia formosa (Stev.) Fed.</title>
        <authorList>
            <person name="Kopat V."/>
            <person name="Chirak E."/>
            <person name="Kimeklis A."/>
            <person name="Andronov E."/>
        </authorList>
    </citation>
    <scope>NUCLEOTIDE SEQUENCE [LARGE SCALE GENOMIC DNA]</scope>
    <source>
        <strain evidence="2 3">Vaf07</strain>
    </source>
</reference>
<evidence type="ECO:0000313" key="2">
    <source>
        <dbReference type="EMBL" id="KZD23918.1"/>
    </source>
</evidence>
<evidence type="ECO:0000256" key="1">
    <source>
        <dbReference type="SAM" id="MobiDB-lite"/>
    </source>
</evidence>
<keyword evidence="3" id="KW-1185">Reference proteome</keyword>
<accession>A0A163ZVP5</accession>
<gene>
    <name evidence="2" type="ORF">A4A58_25310</name>
</gene>
<dbReference type="Proteomes" id="UP000076574">
    <property type="component" value="Unassembled WGS sequence"/>
</dbReference>
<feature type="compositionally biased region" description="Polar residues" evidence="1">
    <location>
        <begin position="1"/>
        <end position="10"/>
    </location>
</feature>